<dbReference type="SUPFAM" id="SSF53254">
    <property type="entry name" value="Phosphoglycerate mutase-like"/>
    <property type="match status" value="1"/>
</dbReference>
<proteinExistence type="predicted"/>
<protein>
    <recommendedName>
        <fullName evidence="3">Glucose-1-phosphatase</fullName>
    </recommendedName>
</protein>
<keyword evidence="2" id="KW-1185">Reference proteome</keyword>
<dbReference type="Pfam" id="PF00328">
    <property type="entry name" value="His_Phos_2"/>
    <property type="match status" value="1"/>
</dbReference>
<gene>
    <name evidence="1" type="ORF">VC03_01970</name>
</gene>
<dbReference type="RefSeq" id="WP_046328434.1">
    <property type="nucleotide sequence ID" value="NZ_CP011280.1"/>
</dbReference>
<dbReference type="CDD" id="cd07040">
    <property type="entry name" value="HP"/>
    <property type="match status" value="1"/>
</dbReference>
<dbReference type="HOGENOM" id="CLU_030561_2_0_0"/>
<evidence type="ECO:0000313" key="2">
    <source>
        <dbReference type="Proteomes" id="UP000033103"/>
    </source>
</evidence>
<sequence>MDIKKTVIFSRHGLRYPLIYKQQFIDLFGHDITNWDFSDDEMGILTKRGELLEHKFGIYFRDFFKGKKIDSIFSNSMRRTYLTARCIALGMMPYEDVQINTRLSGFKQMDLDFCLLFDNKKTVLQEKGPIIDKEFLPVYTKMEELLGVEKGTISDKKTTFFIDDDKFLHIRGALKIATDICDLFILKYYEGFDEDKIFKSSQFIKDIKFMSRAKDMFLDCVFSDKYYQDNANGNVYDKILKAELYSPNKFSLIVGHDSNLSLIFSKLGITYEPNERSIEKYPVGAKLIFNIFEDNSYEVYYTYFDYETIRGDKDNDPVIEFLKKGRL</sequence>
<dbReference type="Gene3D" id="3.40.50.1240">
    <property type="entry name" value="Phosphoglycerate mutase-like"/>
    <property type="match status" value="2"/>
</dbReference>
<dbReference type="STRING" id="187101.VC03_01970"/>
<reference evidence="1 2" key="1">
    <citation type="journal article" date="2012" name="BMC Genomics">
        <title>Genomic sequence analysis and characterization of Sneathia amnii sp. nov.</title>
        <authorList>
            <consortium name="Vaginal Microbiome Consortium (additional members)"/>
            <person name="Harwich M.D.Jr."/>
            <person name="Serrano M.G."/>
            <person name="Fettweis J.M."/>
            <person name="Alves J.M."/>
            <person name="Reimers M.A."/>
            <person name="Buck G.A."/>
            <person name="Jefferson K.K."/>
        </authorList>
    </citation>
    <scope>NUCLEOTIDE SEQUENCE [LARGE SCALE GENOMIC DNA]</scope>
    <source>
        <strain evidence="1 2">SN35</strain>
    </source>
</reference>
<dbReference type="Proteomes" id="UP000033103">
    <property type="component" value="Chromosome"/>
</dbReference>
<organism evidence="1 2">
    <name type="scientific">Sneathia vaginalis</name>
    <dbReference type="NCBI Taxonomy" id="187101"/>
    <lineage>
        <taxon>Bacteria</taxon>
        <taxon>Fusobacteriati</taxon>
        <taxon>Fusobacteriota</taxon>
        <taxon>Fusobacteriia</taxon>
        <taxon>Fusobacteriales</taxon>
        <taxon>Leptotrichiaceae</taxon>
        <taxon>Sneathia</taxon>
    </lineage>
</organism>
<dbReference type="InterPro" id="IPR000560">
    <property type="entry name" value="His_Pase_clade-2"/>
</dbReference>
<evidence type="ECO:0000313" key="1">
    <source>
        <dbReference type="EMBL" id="AKC95328.1"/>
    </source>
</evidence>
<dbReference type="OrthoDB" id="395886at2"/>
<evidence type="ECO:0008006" key="3">
    <source>
        <dbReference type="Google" id="ProtNLM"/>
    </source>
</evidence>
<dbReference type="PATRIC" id="fig|1069640.6.peg.375"/>
<dbReference type="KEGG" id="sns:VC03_01970"/>
<dbReference type="AlphaFoldDB" id="A0A0E3UUI8"/>
<accession>A0A0E3UUI8</accession>
<dbReference type="InterPro" id="IPR029033">
    <property type="entry name" value="His_PPase_superfam"/>
</dbReference>
<dbReference type="EMBL" id="CP011280">
    <property type="protein sequence ID" value="AKC95328.1"/>
    <property type="molecule type" value="Genomic_DNA"/>
</dbReference>
<name>A0A0E3UUI8_9FUSO</name>